<dbReference type="HOGENOM" id="CLU_2701458_0_0_6"/>
<dbReference type="AlphaFoldDB" id="M4RUL8"/>
<keyword evidence="4" id="KW-1185">Reference proteome</keyword>
<organism evidence="3 4">
    <name type="scientific">Paraglaciecola psychrophila 170</name>
    <dbReference type="NCBI Taxonomy" id="1129794"/>
    <lineage>
        <taxon>Bacteria</taxon>
        <taxon>Pseudomonadati</taxon>
        <taxon>Pseudomonadota</taxon>
        <taxon>Gammaproteobacteria</taxon>
        <taxon>Alteromonadales</taxon>
        <taxon>Alteromonadaceae</taxon>
        <taxon>Paraglaciecola</taxon>
    </lineage>
</organism>
<dbReference type="InterPro" id="IPR007492">
    <property type="entry name" value="LytTR_DNA-bd_dom"/>
</dbReference>
<dbReference type="STRING" id="1129794.C427_4248"/>
<dbReference type="KEGG" id="gps:C427_4248"/>
<dbReference type="GO" id="GO:0003677">
    <property type="term" value="F:DNA binding"/>
    <property type="evidence" value="ECO:0007669"/>
    <property type="project" value="InterPro"/>
</dbReference>
<dbReference type="GO" id="GO:0000160">
    <property type="term" value="P:phosphorelay signal transduction system"/>
    <property type="evidence" value="ECO:0007669"/>
    <property type="project" value="UniProtKB-KW"/>
</dbReference>
<feature type="domain" description="HTH LytTR-type" evidence="2">
    <location>
        <begin position="4"/>
        <end position="66"/>
    </location>
</feature>
<dbReference type="EMBL" id="CP003837">
    <property type="protein sequence ID" value="AGH46353.1"/>
    <property type="molecule type" value="Genomic_DNA"/>
</dbReference>
<dbReference type="PATRIC" id="fig|1129794.4.peg.4230"/>
<accession>M4RUL8</accession>
<evidence type="ECO:0000256" key="1">
    <source>
        <dbReference type="ARBA" id="ARBA00023012"/>
    </source>
</evidence>
<sequence length="73" mass="8517">MLFHRETLSKLEMQLNPEEFIRVHCSAMVNVEKTYSFSSELCRFSLLHLNNADDVKIVQGHKDSIFEFLGLDN</sequence>
<protein>
    <submittedName>
        <fullName evidence="3">LytTR family two component transcriptional regulator</fullName>
    </submittedName>
</protein>
<evidence type="ECO:0000313" key="4">
    <source>
        <dbReference type="Proteomes" id="UP000011864"/>
    </source>
</evidence>
<dbReference type="Pfam" id="PF04397">
    <property type="entry name" value="LytTR"/>
    <property type="match status" value="1"/>
</dbReference>
<keyword evidence="1" id="KW-0902">Two-component regulatory system</keyword>
<dbReference type="eggNOG" id="COG3279">
    <property type="taxonomic scope" value="Bacteria"/>
</dbReference>
<dbReference type="Proteomes" id="UP000011864">
    <property type="component" value="Chromosome"/>
</dbReference>
<proteinExistence type="predicted"/>
<gene>
    <name evidence="3" type="ORF">C427_4248</name>
</gene>
<evidence type="ECO:0000313" key="3">
    <source>
        <dbReference type="EMBL" id="AGH46353.1"/>
    </source>
</evidence>
<reference evidence="3 4" key="1">
    <citation type="journal article" date="2013" name="Genome Announc.">
        <title>Complete Genome Sequence of Glaciecola psychrophila Strain 170T.</title>
        <authorList>
            <person name="Yin J."/>
            <person name="Chen J."/>
            <person name="Liu G."/>
            <person name="Yu Y."/>
            <person name="Song L."/>
            <person name="Wang X."/>
            <person name="Qu X."/>
        </authorList>
    </citation>
    <scope>NUCLEOTIDE SEQUENCE [LARGE SCALE GENOMIC DNA]</scope>
    <source>
        <strain evidence="3 4">170</strain>
    </source>
</reference>
<dbReference type="Gene3D" id="2.40.50.1020">
    <property type="entry name" value="LytTr DNA-binding domain"/>
    <property type="match status" value="1"/>
</dbReference>
<dbReference type="RefSeq" id="WP_015431157.1">
    <property type="nucleotide sequence ID" value="NC_020514.1"/>
</dbReference>
<name>M4RUL8_9ALTE</name>
<evidence type="ECO:0000259" key="2">
    <source>
        <dbReference type="Pfam" id="PF04397"/>
    </source>
</evidence>